<evidence type="ECO:0000313" key="3">
    <source>
        <dbReference type="Proteomes" id="UP000494111"/>
    </source>
</evidence>
<feature type="domain" description="Cyanophage baseplate Pam3 plug gp18" evidence="1">
    <location>
        <begin position="5"/>
        <end position="98"/>
    </location>
</feature>
<evidence type="ECO:0000259" key="1">
    <source>
        <dbReference type="Pfam" id="PF22479"/>
    </source>
</evidence>
<evidence type="ECO:0000313" key="2">
    <source>
        <dbReference type="EMBL" id="CAB3729348.1"/>
    </source>
</evidence>
<protein>
    <recommendedName>
        <fullName evidence="1">Cyanophage baseplate Pam3 plug gp18 domain-containing protein</fullName>
    </recommendedName>
</protein>
<gene>
    <name evidence="2" type="ORF">LMG3458_04693</name>
</gene>
<dbReference type="Proteomes" id="UP000494111">
    <property type="component" value="Unassembled WGS sequence"/>
</dbReference>
<dbReference type="RefSeq" id="WP_025140355.1">
    <property type="nucleotide sequence ID" value="NZ_CADIJO010000020.1"/>
</dbReference>
<reference evidence="2 3" key="1">
    <citation type="submission" date="2020-04" db="EMBL/GenBank/DDBJ databases">
        <authorList>
            <person name="De Canck E."/>
        </authorList>
    </citation>
    <scope>NUCLEOTIDE SEQUENCE [LARGE SCALE GENOMIC DNA]</scope>
    <source>
        <strain evidence="2 3">LMG 3458</strain>
    </source>
</reference>
<accession>A0A6S7APP0</accession>
<dbReference type="InterPro" id="IPR054252">
    <property type="entry name" value="Pam3_gp18"/>
</dbReference>
<sequence length="100" mass="11024">MASFYEIPLLPVPQRFTIALGGKEYRLTVQYRDGWVLDIDSAEGEPRVAGIPLVTGVDLLGQYRHLGFGGGLWLINASLSDDPPTYENLGVQAKLYWKAG</sequence>
<proteinExistence type="predicted"/>
<name>A0A6S7APP0_9BURK</name>
<dbReference type="Pfam" id="PF22479">
    <property type="entry name" value="Pam3_gp18"/>
    <property type="match status" value="1"/>
</dbReference>
<dbReference type="EMBL" id="CADIJO010000020">
    <property type="protein sequence ID" value="CAB3729348.1"/>
    <property type="molecule type" value="Genomic_DNA"/>
</dbReference>
<dbReference type="AlphaFoldDB" id="A0A6S7APP0"/>
<organism evidence="2 3">
    <name type="scientific">Achromobacter deleyi</name>
    <dbReference type="NCBI Taxonomy" id="1353891"/>
    <lineage>
        <taxon>Bacteria</taxon>
        <taxon>Pseudomonadati</taxon>
        <taxon>Pseudomonadota</taxon>
        <taxon>Betaproteobacteria</taxon>
        <taxon>Burkholderiales</taxon>
        <taxon>Alcaligenaceae</taxon>
        <taxon>Achromobacter</taxon>
    </lineage>
</organism>